<protein>
    <submittedName>
        <fullName evidence="2">Uncharacterized protein</fullName>
    </submittedName>
</protein>
<evidence type="ECO:0000313" key="2">
    <source>
        <dbReference type="EMBL" id="CBA28331.1"/>
    </source>
</evidence>
<proteinExistence type="predicted"/>
<name>C9XWI0_CROTZ</name>
<keyword evidence="1" id="KW-0812">Transmembrane</keyword>
<gene>
    <name evidence="2" type="ordered locus">Ctu_08750</name>
</gene>
<dbReference type="KEGG" id="ctu:CTU_08750"/>
<feature type="transmembrane region" description="Helical" evidence="1">
    <location>
        <begin position="30"/>
        <end position="52"/>
    </location>
</feature>
<keyword evidence="1" id="KW-0472">Membrane</keyword>
<organism evidence="2 3">
    <name type="scientific">Cronobacter turicensis (strain DSM 18703 / CCUG 55852 / LMG 23827 / z3032)</name>
    <dbReference type="NCBI Taxonomy" id="693216"/>
    <lineage>
        <taxon>Bacteria</taxon>
        <taxon>Pseudomonadati</taxon>
        <taxon>Pseudomonadota</taxon>
        <taxon>Gammaproteobacteria</taxon>
        <taxon>Enterobacterales</taxon>
        <taxon>Enterobacteriaceae</taxon>
        <taxon>Cronobacter</taxon>
    </lineage>
</organism>
<dbReference type="EMBL" id="FN543093">
    <property type="protein sequence ID" value="CBA28331.1"/>
    <property type="molecule type" value="Genomic_DNA"/>
</dbReference>
<dbReference type="Proteomes" id="UP000002069">
    <property type="component" value="Chromosome"/>
</dbReference>
<evidence type="ECO:0000256" key="1">
    <source>
        <dbReference type="SAM" id="Phobius"/>
    </source>
</evidence>
<dbReference type="AlphaFoldDB" id="C9XWI0"/>
<reference evidence="2 3" key="1">
    <citation type="journal article" date="2010" name="J. Bacteriol.">
        <title>Complete Genome Sequence of Cronobacter turicensis LMG 23827, a foodborne pathogen causing deaths in neonates.</title>
        <authorList>
            <person name="Stephan R."/>
            <person name="Lehner A."/>
            <person name="Tischler P."/>
            <person name="Rattei T."/>
        </authorList>
    </citation>
    <scope>NUCLEOTIDE SEQUENCE [LARGE SCALE GENOMIC DNA]</scope>
    <source>
        <strain evidence="3">DSM 18703 / CCUG 55852 / LMG 23827 / z3032</strain>
    </source>
</reference>
<keyword evidence="1" id="KW-1133">Transmembrane helix</keyword>
<evidence type="ECO:0000313" key="3">
    <source>
        <dbReference type="Proteomes" id="UP000002069"/>
    </source>
</evidence>
<accession>C9XWI0</accession>
<dbReference type="HOGENOM" id="CLU_2636093_0_0_6"/>
<reference evidence="3" key="2">
    <citation type="journal article" date="2011" name="J. Bacteriol.">
        <title>Complete genome sequence of Cronobacter turicensis LMG 23827, a food-borne pathogen causing deaths in neonates.</title>
        <authorList>
            <person name="Stephan R."/>
            <person name="Lehner A."/>
            <person name="Tischler P."/>
            <person name="Rattei T."/>
        </authorList>
    </citation>
    <scope>NUCLEOTIDE SEQUENCE [LARGE SCALE GENOMIC DNA]</scope>
    <source>
        <strain evidence="3">DSM 18703 / CCUG 55852 / LMG 23827 / z3032</strain>
    </source>
</reference>
<sequence>MTIRGLSVEFPINTKKQFIIIISSDPHHDIVINTFFIAFNIIEAIIVVYRAVITTCRCGNIAPEIHDGYGNVFRIID</sequence>
<keyword evidence="3" id="KW-1185">Reference proteome</keyword>